<name>A0A3S9SM11_EIKCO</name>
<proteinExistence type="predicted"/>
<dbReference type="OrthoDB" id="8613736at2"/>
<dbReference type="AlphaFoldDB" id="A0A3S9SM11"/>
<organism evidence="1 2">
    <name type="scientific">Eikenella corrodens</name>
    <dbReference type="NCBI Taxonomy" id="539"/>
    <lineage>
        <taxon>Bacteria</taxon>
        <taxon>Pseudomonadati</taxon>
        <taxon>Pseudomonadota</taxon>
        <taxon>Betaproteobacteria</taxon>
        <taxon>Neisseriales</taxon>
        <taxon>Neisseriaceae</taxon>
        <taxon>Eikenella</taxon>
    </lineage>
</organism>
<gene>
    <name evidence="1" type="ORF">ELB75_11470</name>
</gene>
<reference evidence="1 2" key="1">
    <citation type="submission" date="2018-12" db="EMBL/GenBank/DDBJ databases">
        <title>Genome sequencing of Eikenella corrodens KCOM 3110 (= JS217).</title>
        <authorList>
            <person name="Koo J.-K."/>
            <person name="Park S.-N."/>
            <person name="Lim Y.K."/>
        </authorList>
    </citation>
    <scope>NUCLEOTIDE SEQUENCE [LARGE SCALE GENOMIC DNA]</scope>
    <source>
        <strain evidence="1 2">KCOM 3110</strain>
    </source>
</reference>
<sequence>MTKLSFPHWHTPEQVRGILLGLPETKRNRALYELVWLFDHDNPQGIPESKAQLATLRLLWHEPRFQGLENIKYWLEEMLNSGDDKGSWLVLQPEIETLLDVLHPETCGEYGEHGGMRHSAGTLEPFVARMIARNTENARYTARCCLYWNEALRRQRPDFDEWLKNEIRQLHGK</sequence>
<evidence type="ECO:0000313" key="1">
    <source>
        <dbReference type="EMBL" id="AZR60567.1"/>
    </source>
</evidence>
<evidence type="ECO:0000313" key="2">
    <source>
        <dbReference type="Proteomes" id="UP000282435"/>
    </source>
</evidence>
<dbReference type="Proteomes" id="UP000282435">
    <property type="component" value="Chromosome"/>
</dbReference>
<accession>A0A3S9SM11</accession>
<dbReference type="RefSeq" id="WP_126984006.1">
    <property type="nucleotide sequence ID" value="NZ_CP034670.1"/>
</dbReference>
<protein>
    <submittedName>
        <fullName evidence="1">Uncharacterized protein</fullName>
    </submittedName>
</protein>
<dbReference type="EMBL" id="CP034670">
    <property type="protein sequence ID" value="AZR60567.1"/>
    <property type="molecule type" value="Genomic_DNA"/>
</dbReference>